<dbReference type="PROSITE" id="PS50164">
    <property type="entry name" value="GIY_YIG"/>
    <property type="match status" value="1"/>
</dbReference>
<evidence type="ECO:0000259" key="2">
    <source>
        <dbReference type="PROSITE" id="PS50164"/>
    </source>
</evidence>
<dbReference type="Pfam" id="PF01541">
    <property type="entry name" value="GIY-YIG"/>
    <property type="match status" value="1"/>
</dbReference>
<dbReference type="InterPro" id="IPR001943">
    <property type="entry name" value="UVR_dom"/>
</dbReference>
<evidence type="ECO:0000313" key="3">
    <source>
        <dbReference type="EMBL" id="WVX79132.1"/>
    </source>
</evidence>
<dbReference type="InterPro" id="IPR000305">
    <property type="entry name" value="GIY-YIG_endonuc"/>
</dbReference>
<dbReference type="Proteomes" id="UP001357223">
    <property type="component" value="Chromosome"/>
</dbReference>
<dbReference type="InterPro" id="IPR035901">
    <property type="entry name" value="GIY-YIG_endonuc_sf"/>
</dbReference>
<evidence type="ECO:0000259" key="1">
    <source>
        <dbReference type="PROSITE" id="PS50151"/>
    </source>
</evidence>
<dbReference type="PROSITE" id="PS50151">
    <property type="entry name" value="UVR"/>
    <property type="match status" value="1"/>
</dbReference>
<feature type="domain" description="GIY-YIG" evidence="2">
    <location>
        <begin position="13"/>
        <end position="92"/>
    </location>
</feature>
<dbReference type="Pfam" id="PF02151">
    <property type="entry name" value="UVR"/>
    <property type="match status" value="1"/>
</dbReference>
<dbReference type="RefSeq" id="WP_338448065.1">
    <property type="nucleotide sequence ID" value="NZ_CP137640.1"/>
</dbReference>
<reference evidence="3 4" key="1">
    <citation type="submission" date="2023-10" db="EMBL/GenBank/DDBJ databases">
        <title>Niallia locisalis sp.nov. isolated from a salt pond sample.</title>
        <authorList>
            <person name="Li X.-J."/>
            <person name="Dong L."/>
        </authorList>
    </citation>
    <scope>NUCLEOTIDE SEQUENCE [LARGE SCALE GENOMIC DNA]</scope>
    <source>
        <strain evidence="3 4">DSM 29761</strain>
    </source>
</reference>
<gene>
    <name evidence="3" type="ORF">R4Z09_17675</name>
</gene>
<dbReference type="SUPFAM" id="SSF46600">
    <property type="entry name" value="C-terminal UvrC-binding domain of UvrB"/>
    <property type="match status" value="1"/>
</dbReference>
<sequence length="349" mass="40560">MNHLFDKVKNLPSTPGVYLMKDSRADVIYVGKSKNLKSRVQSYFYHSKAHSRKVEKLVKTLQDFDFIQTDTEFEAFMLECQLIKEMKPYFNKLMKNPLSYTYIVIKKDEEIHRVEVSHSISKSKKQLYFGPFTSKSTVEKALEGFKDCYKINCSSVTYSPCLNYAIGKCIGMCRGGTAIDQYHAIVEKLISLLDRTDMSLIEEMQEKMAAAAESFDFETAAKYRNTIKYLTTLINKERMIEFTEENHNLIMVEHISEDCCKIFLVKRNKILFSETYSTSDDTIFTNITSNIMKYFRTPCSTEKLTPEEIDEAQIIYRYLSSTNCSYRILSEKCLHSESLLENEISKLFS</sequence>
<keyword evidence="4" id="KW-1185">Reference proteome</keyword>
<name>A0ABZ2CAW3_9BACI</name>
<dbReference type="InterPro" id="IPR050066">
    <property type="entry name" value="UvrABC_protein_C"/>
</dbReference>
<dbReference type="InterPro" id="IPR036876">
    <property type="entry name" value="UVR_dom_sf"/>
</dbReference>
<proteinExistence type="predicted"/>
<dbReference type="SMART" id="SM00465">
    <property type="entry name" value="GIYc"/>
    <property type="match status" value="1"/>
</dbReference>
<feature type="domain" description="UVR" evidence="1">
    <location>
        <begin position="198"/>
        <end position="233"/>
    </location>
</feature>
<protein>
    <submittedName>
        <fullName evidence="3">UvrB/UvrC motif-containing protein</fullName>
    </submittedName>
</protein>
<dbReference type="CDD" id="cd10434">
    <property type="entry name" value="GIY-YIG_UvrC_Cho"/>
    <property type="match status" value="1"/>
</dbReference>
<dbReference type="Gene3D" id="4.10.860.10">
    <property type="entry name" value="UVR domain"/>
    <property type="match status" value="1"/>
</dbReference>
<evidence type="ECO:0000313" key="4">
    <source>
        <dbReference type="Proteomes" id="UP001357223"/>
    </source>
</evidence>
<dbReference type="Gene3D" id="3.40.1440.10">
    <property type="entry name" value="GIY-YIG endonuclease"/>
    <property type="match status" value="1"/>
</dbReference>
<dbReference type="EMBL" id="CP137640">
    <property type="protein sequence ID" value="WVX79132.1"/>
    <property type="molecule type" value="Genomic_DNA"/>
</dbReference>
<dbReference type="InterPro" id="IPR047296">
    <property type="entry name" value="GIY-YIG_UvrC_Cho"/>
</dbReference>
<accession>A0ABZ2CAW3</accession>
<dbReference type="PANTHER" id="PTHR30562:SF1">
    <property type="entry name" value="UVRABC SYSTEM PROTEIN C"/>
    <property type="match status" value="1"/>
</dbReference>
<dbReference type="SUPFAM" id="SSF82771">
    <property type="entry name" value="GIY-YIG endonuclease"/>
    <property type="match status" value="1"/>
</dbReference>
<dbReference type="PANTHER" id="PTHR30562">
    <property type="entry name" value="UVRC/OXIDOREDUCTASE"/>
    <property type="match status" value="1"/>
</dbReference>
<organism evidence="3 4">
    <name type="scientific">Niallia oryzisoli</name>
    <dbReference type="NCBI Taxonomy" id="1737571"/>
    <lineage>
        <taxon>Bacteria</taxon>
        <taxon>Bacillati</taxon>
        <taxon>Bacillota</taxon>
        <taxon>Bacilli</taxon>
        <taxon>Bacillales</taxon>
        <taxon>Bacillaceae</taxon>
        <taxon>Niallia</taxon>
    </lineage>
</organism>